<dbReference type="RefSeq" id="WP_227577001.1">
    <property type="nucleotide sequence ID" value="NZ_CP101987.1"/>
</dbReference>
<dbReference type="Gene3D" id="2.140.10.10">
    <property type="entry name" value="Quinoprotein alcohol dehydrogenase-like superfamily"/>
    <property type="match status" value="1"/>
</dbReference>
<dbReference type="Proteomes" id="UP001316384">
    <property type="component" value="Chromosome"/>
</dbReference>
<sequence>MGDPVLVELDDDAGPPAPQDRPGPARRRWGLALTVALVLALVVAQLVADVRERARLAALDDVPGVLDPLPGPPDVAWRLHGDATGTVQVLGSQLLESRIAPDGSMSLAARDVATGAEHWTAPLLEAPDAALPATVARYGLQCATGPGLPGRVACLVHDATAARTPDGGPAAAATASSAPATSARLEVVDVESGDVVAEYPAGADATGAGAAVAAAVGVTDDALVLAAPLDDGTSVRALDPTTGAQRWRVRADTGFGGGWLRWGAEARVLPVGDDAVGILGAGVVLLDTADGSALATAGTLATVTGTRQDGSALVVASEGYTRLVGHDGDVRLEGTAVQVTVDDGSVPDLALTTSGGLRAWDAVTGEERWRADVPAQEALVVGTVVHVHDGFRVTTLDGRTGEVLWEATAPDLLDEDAVVTGLATDGSRVLVVASSVATSRARLVALDAAAGTEAWQTDLARLGDVTSVEAVDGVLLGFGTQDVVVLR</sequence>
<dbReference type="Gene3D" id="2.130.10.10">
    <property type="entry name" value="YVTN repeat-like/Quinoprotein amine dehydrogenase"/>
    <property type="match status" value="1"/>
</dbReference>
<feature type="transmembrane region" description="Helical" evidence="1">
    <location>
        <begin position="29"/>
        <end position="48"/>
    </location>
</feature>
<dbReference type="EMBL" id="CP101987">
    <property type="protein sequence ID" value="UUI71967.1"/>
    <property type="molecule type" value="Genomic_DNA"/>
</dbReference>
<evidence type="ECO:0000259" key="2">
    <source>
        <dbReference type="Pfam" id="PF13360"/>
    </source>
</evidence>
<accession>A0ABY5KN97</accession>
<gene>
    <name evidence="3" type="ORF">NP048_00375</name>
</gene>
<protein>
    <submittedName>
        <fullName evidence="3">PQQ-binding-like beta-propeller repeat protein</fullName>
    </submittedName>
</protein>
<evidence type="ECO:0000313" key="3">
    <source>
        <dbReference type="EMBL" id="UUI71967.1"/>
    </source>
</evidence>
<keyword evidence="1" id="KW-0472">Membrane</keyword>
<keyword evidence="1" id="KW-1133">Transmembrane helix</keyword>
<dbReference type="PANTHER" id="PTHR34512:SF30">
    <property type="entry name" value="OUTER MEMBRANE PROTEIN ASSEMBLY FACTOR BAMB"/>
    <property type="match status" value="1"/>
</dbReference>
<dbReference type="InterPro" id="IPR015943">
    <property type="entry name" value="WD40/YVTN_repeat-like_dom_sf"/>
</dbReference>
<organism evidence="3 4">
    <name type="scientific">Cellulomonas xiejunii</name>
    <dbReference type="NCBI Taxonomy" id="2968083"/>
    <lineage>
        <taxon>Bacteria</taxon>
        <taxon>Bacillati</taxon>
        <taxon>Actinomycetota</taxon>
        <taxon>Actinomycetes</taxon>
        <taxon>Micrococcales</taxon>
        <taxon>Cellulomonadaceae</taxon>
        <taxon>Cellulomonas</taxon>
    </lineage>
</organism>
<dbReference type="InterPro" id="IPR011047">
    <property type="entry name" value="Quinoprotein_ADH-like_sf"/>
</dbReference>
<reference evidence="3 4" key="1">
    <citation type="submission" date="2022-07" db="EMBL/GenBank/DDBJ databases">
        <title>Novel species in genus cellulomonas.</title>
        <authorList>
            <person name="Ye L."/>
        </authorList>
    </citation>
    <scope>NUCLEOTIDE SEQUENCE [LARGE SCALE GENOMIC DNA]</scope>
    <source>
        <strain evidence="4">zg-B89</strain>
    </source>
</reference>
<dbReference type="InterPro" id="IPR002372">
    <property type="entry name" value="PQQ_rpt_dom"/>
</dbReference>
<dbReference type="PANTHER" id="PTHR34512">
    <property type="entry name" value="CELL SURFACE PROTEIN"/>
    <property type="match status" value="1"/>
</dbReference>
<dbReference type="SUPFAM" id="SSF50998">
    <property type="entry name" value="Quinoprotein alcohol dehydrogenase-like"/>
    <property type="match status" value="1"/>
</dbReference>
<feature type="domain" description="Pyrrolo-quinoline quinone repeat" evidence="2">
    <location>
        <begin position="350"/>
        <end position="463"/>
    </location>
</feature>
<name>A0ABY5KN97_9CELL</name>
<dbReference type="Pfam" id="PF13360">
    <property type="entry name" value="PQQ_2"/>
    <property type="match status" value="1"/>
</dbReference>
<evidence type="ECO:0000256" key="1">
    <source>
        <dbReference type="SAM" id="Phobius"/>
    </source>
</evidence>
<keyword evidence="4" id="KW-1185">Reference proteome</keyword>
<evidence type="ECO:0000313" key="4">
    <source>
        <dbReference type="Proteomes" id="UP001316384"/>
    </source>
</evidence>
<dbReference type="InterPro" id="IPR018391">
    <property type="entry name" value="PQQ_b-propeller_rpt"/>
</dbReference>
<proteinExistence type="predicted"/>
<keyword evidence="1" id="KW-0812">Transmembrane</keyword>
<dbReference type="SMART" id="SM00564">
    <property type="entry name" value="PQQ"/>
    <property type="match status" value="4"/>
</dbReference>